<reference evidence="3 4" key="1">
    <citation type="submission" date="2018-11" db="EMBL/GenBank/DDBJ databases">
        <title>Rufibacter latericius sp. nov., isolated from water in Baiyang Lake.</title>
        <authorList>
            <person name="Yang Y."/>
        </authorList>
    </citation>
    <scope>NUCLEOTIDE SEQUENCE [LARGE SCALE GENOMIC DNA]</scope>
    <source>
        <strain evidence="3 4">MCC P1</strain>
    </source>
</reference>
<dbReference type="Proteomes" id="UP000271010">
    <property type="component" value="Unassembled WGS sequence"/>
</dbReference>
<dbReference type="GO" id="GO:0004222">
    <property type="term" value="F:metalloendopeptidase activity"/>
    <property type="evidence" value="ECO:0007669"/>
    <property type="project" value="TreeGrafter"/>
</dbReference>
<protein>
    <submittedName>
        <fullName evidence="3">Peptidase M23</fullName>
    </submittedName>
</protein>
<dbReference type="InterPro" id="IPR050570">
    <property type="entry name" value="Cell_wall_metabolism_enzyme"/>
</dbReference>
<dbReference type="Pfam" id="PF08239">
    <property type="entry name" value="SH3_3"/>
    <property type="match status" value="1"/>
</dbReference>
<gene>
    <name evidence="3" type="ORF">EFA69_07705</name>
</gene>
<organism evidence="3 4">
    <name type="scientific">Rufibacter immobilis</name>
    <dbReference type="NCBI Taxonomy" id="1348778"/>
    <lineage>
        <taxon>Bacteria</taxon>
        <taxon>Pseudomonadati</taxon>
        <taxon>Bacteroidota</taxon>
        <taxon>Cytophagia</taxon>
        <taxon>Cytophagales</taxon>
        <taxon>Hymenobacteraceae</taxon>
        <taxon>Rufibacter</taxon>
    </lineage>
</organism>
<comment type="caution">
    <text evidence="3">The sequence shown here is derived from an EMBL/GenBank/DDBJ whole genome shotgun (WGS) entry which is preliminary data.</text>
</comment>
<sequence length="455" mass="50089">MRGSTLSFRLRWLFLVLVAGQVIFSGCSPQNTLKGVFKKQSPYEKYQSSLKDAKLDQTALGQQWLTAGQQALRQPVTVSLPFKETGYFPADKPLAAGYQFTVKKGQKVAVRVQTQGKEVPQVFLNLFEADPENPAQPRQVAYADTTAQSLEYEIDEELPHLLRLQPELLRSGQYTVTIETMPILAFPVKGKDSRAVQSFWGQDRDAGARRHEGIDIFAPRNTPVVAAVEGVVSRVNTTPIGGKVVWLSDTKRQQSLYYAHLDSQLVQPGQRVSIGDTLGLLGNTGNAITTAPHLHFGIYQFGRGAVDPYPYVHQDRTKPADLKVDEKKLGDWARVAKAKVALRSAPASSAQALLTLPQHAPLQVLAGSATWYRVMLPDGQQGYIAASMVEALDRPLQAVKLRREAPLLDASTELAATQKNLPPDTTVRVLAKQEAFWLVKDTEGTTGWIPVEAAR</sequence>
<accession>A0A3M9MXR5</accession>
<evidence type="ECO:0000259" key="2">
    <source>
        <dbReference type="Pfam" id="PF08239"/>
    </source>
</evidence>
<dbReference type="InterPro" id="IPR003646">
    <property type="entry name" value="SH3-like_bac-type"/>
</dbReference>
<dbReference type="PANTHER" id="PTHR21666:SF268">
    <property type="entry name" value="PEPTIDASE M23 DOMAIN-CONTAINING PROTEIN"/>
    <property type="match status" value="1"/>
</dbReference>
<proteinExistence type="predicted"/>
<dbReference type="CDD" id="cd12797">
    <property type="entry name" value="M23_peptidase"/>
    <property type="match status" value="1"/>
</dbReference>
<feature type="domain" description="SH3b" evidence="2">
    <location>
        <begin position="340"/>
        <end position="389"/>
    </location>
</feature>
<feature type="domain" description="M23ase beta-sheet core" evidence="1">
    <location>
        <begin position="210"/>
        <end position="308"/>
    </location>
</feature>
<name>A0A3M9MXR5_9BACT</name>
<evidence type="ECO:0000259" key="1">
    <source>
        <dbReference type="Pfam" id="PF01551"/>
    </source>
</evidence>
<dbReference type="Gene3D" id="2.30.30.40">
    <property type="entry name" value="SH3 Domains"/>
    <property type="match status" value="1"/>
</dbReference>
<dbReference type="AlphaFoldDB" id="A0A3M9MXR5"/>
<dbReference type="SUPFAM" id="SSF51261">
    <property type="entry name" value="Duplicated hybrid motif"/>
    <property type="match status" value="1"/>
</dbReference>
<dbReference type="Gene3D" id="2.70.70.10">
    <property type="entry name" value="Glucose Permease (Domain IIA)"/>
    <property type="match status" value="1"/>
</dbReference>
<dbReference type="InterPro" id="IPR011055">
    <property type="entry name" value="Dup_hybrid_motif"/>
</dbReference>
<evidence type="ECO:0000313" key="4">
    <source>
        <dbReference type="Proteomes" id="UP000271010"/>
    </source>
</evidence>
<dbReference type="OrthoDB" id="9810477at2"/>
<dbReference type="PROSITE" id="PS51257">
    <property type="entry name" value="PROKAR_LIPOPROTEIN"/>
    <property type="match status" value="1"/>
</dbReference>
<dbReference type="InterPro" id="IPR016047">
    <property type="entry name" value="M23ase_b-sheet_dom"/>
</dbReference>
<keyword evidence="4" id="KW-1185">Reference proteome</keyword>
<dbReference type="Pfam" id="PF01551">
    <property type="entry name" value="Peptidase_M23"/>
    <property type="match status" value="1"/>
</dbReference>
<evidence type="ECO:0000313" key="3">
    <source>
        <dbReference type="EMBL" id="RNI30341.1"/>
    </source>
</evidence>
<dbReference type="PANTHER" id="PTHR21666">
    <property type="entry name" value="PEPTIDASE-RELATED"/>
    <property type="match status" value="1"/>
</dbReference>
<dbReference type="EMBL" id="RJJE01000009">
    <property type="protein sequence ID" value="RNI30341.1"/>
    <property type="molecule type" value="Genomic_DNA"/>
</dbReference>